<dbReference type="PANTHER" id="PTHR34653">
    <property type="match status" value="1"/>
</dbReference>
<proteinExistence type="inferred from homology"/>
<dbReference type="GO" id="GO:0005198">
    <property type="term" value="F:structural molecule activity"/>
    <property type="evidence" value="ECO:0007669"/>
    <property type="project" value="UniProtKB-UniRule"/>
</dbReference>
<dbReference type="NCBIfam" id="TIGR00205">
    <property type="entry name" value="fliE"/>
    <property type="match status" value="1"/>
</dbReference>
<dbReference type="PANTHER" id="PTHR34653:SF1">
    <property type="entry name" value="FLAGELLAR HOOK-BASAL BODY COMPLEX PROTEIN FLIE"/>
    <property type="match status" value="1"/>
</dbReference>
<gene>
    <name evidence="4" type="primary">fliE</name>
    <name evidence="6" type="ORF">HNR31_000766</name>
</gene>
<dbReference type="Proteomes" id="UP000523087">
    <property type="component" value="Unassembled WGS sequence"/>
</dbReference>
<dbReference type="GO" id="GO:0071973">
    <property type="term" value="P:bacterial-type flagellum-dependent cell motility"/>
    <property type="evidence" value="ECO:0007669"/>
    <property type="project" value="InterPro"/>
</dbReference>
<dbReference type="GO" id="GO:0009425">
    <property type="term" value="C:bacterial-type flagellum basal body"/>
    <property type="evidence" value="ECO:0007669"/>
    <property type="project" value="UniProtKB-SubCell"/>
</dbReference>
<evidence type="ECO:0000256" key="5">
    <source>
        <dbReference type="NCBIfam" id="TIGR00205"/>
    </source>
</evidence>
<evidence type="ECO:0000256" key="4">
    <source>
        <dbReference type="HAMAP-Rule" id="MF_00724"/>
    </source>
</evidence>
<dbReference type="Pfam" id="PF02049">
    <property type="entry name" value="FliE"/>
    <property type="match status" value="1"/>
</dbReference>
<dbReference type="InterPro" id="IPR001624">
    <property type="entry name" value="FliE"/>
</dbReference>
<dbReference type="AlphaFoldDB" id="A0A7W0BWY5"/>
<keyword evidence="6" id="KW-0969">Cilium</keyword>
<protein>
    <recommendedName>
        <fullName evidence="4 5">Flagellar hook-basal body complex protein FliE</fullName>
    </recommendedName>
</protein>
<evidence type="ECO:0000256" key="2">
    <source>
        <dbReference type="ARBA" id="ARBA00009272"/>
    </source>
</evidence>
<dbReference type="HAMAP" id="MF_00724">
    <property type="entry name" value="FliE"/>
    <property type="match status" value="1"/>
</dbReference>
<keyword evidence="6" id="KW-0282">Flagellum</keyword>
<organism evidence="6 7">
    <name type="scientific">Thermaerobacillus caldiproteolyticus</name>
    <dbReference type="NCBI Taxonomy" id="247480"/>
    <lineage>
        <taxon>Bacteria</taxon>
        <taxon>Bacillati</taxon>
        <taxon>Bacillota</taxon>
        <taxon>Bacilli</taxon>
        <taxon>Bacillales</taxon>
        <taxon>Anoxybacillaceae</taxon>
        <taxon>Thermaerobacillus</taxon>
    </lineage>
</organism>
<evidence type="ECO:0000313" key="6">
    <source>
        <dbReference type="EMBL" id="MBA2873996.1"/>
    </source>
</evidence>
<evidence type="ECO:0000256" key="1">
    <source>
        <dbReference type="ARBA" id="ARBA00004117"/>
    </source>
</evidence>
<dbReference type="PRINTS" id="PR01006">
    <property type="entry name" value="FLGHOOKFLIE"/>
</dbReference>
<comment type="caution">
    <text evidence="6">The sequence shown here is derived from an EMBL/GenBank/DDBJ whole genome shotgun (WGS) entry which is preliminary data.</text>
</comment>
<reference evidence="6 7" key="1">
    <citation type="submission" date="2020-07" db="EMBL/GenBank/DDBJ databases">
        <title>Genomic Encyclopedia of Type Strains, Phase IV (KMG-IV): sequencing the most valuable type-strain genomes for metagenomic binning, comparative biology and taxonomic classification.</title>
        <authorList>
            <person name="Goeker M."/>
        </authorList>
    </citation>
    <scope>NUCLEOTIDE SEQUENCE [LARGE SCALE GENOMIC DNA]</scope>
    <source>
        <strain evidence="6 7">DSM 15730</strain>
    </source>
</reference>
<evidence type="ECO:0000313" key="7">
    <source>
        <dbReference type="Proteomes" id="UP000523087"/>
    </source>
</evidence>
<dbReference type="GO" id="GO:0003774">
    <property type="term" value="F:cytoskeletal motor activity"/>
    <property type="evidence" value="ECO:0007669"/>
    <property type="project" value="InterPro"/>
</dbReference>
<keyword evidence="7" id="KW-1185">Reference proteome</keyword>
<comment type="similarity">
    <text evidence="2 4">Belongs to the FliE family.</text>
</comment>
<comment type="subcellular location">
    <subcellularLocation>
        <location evidence="1 4">Bacterial flagellum basal body</location>
    </subcellularLocation>
</comment>
<dbReference type="EMBL" id="JACDUT010000002">
    <property type="protein sequence ID" value="MBA2873996.1"/>
    <property type="molecule type" value="Genomic_DNA"/>
</dbReference>
<name>A0A7W0BWY5_9BACL</name>
<evidence type="ECO:0000256" key="3">
    <source>
        <dbReference type="ARBA" id="ARBA00023143"/>
    </source>
</evidence>
<sequence length="100" mass="11222">MIQGVNQGWVPAVSNTEMLPTTKSSEAQKAFSQFLKDAINKVNDEQVKSDELTQKLVNGENVDLHQVMIASQKASISLQLALEVRNKVIEAYQEMMRMQV</sequence>
<keyword evidence="6" id="KW-0966">Cell projection</keyword>
<keyword evidence="3 4" id="KW-0975">Bacterial flagellum</keyword>
<accession>A0A7W0BWY5</accession>